<gene>
    <name evidence="3" type="ORF">MEDL_36028</name>
</gene>
<name>A0A8S3SW32_MYTED</name>
<dbReference type="Proteomes" id="UP000683360">
    <property type="component" value="Unassembled WGS sequence"/>
</dbReference>
<proteinExistence type="predicted"/>
<reference evidence="3" key="1">
    <citation type="submission" date="2021-03" db="EMBL/GenBank/DDBJ databases">
        <authorList>
            <person name="Bekaert M."/>
        </authorList>
    </citation>
    <scope>NUCLEOTIDE SEQUENCE</scope>
</reference>
<feature type="domain" description="Reverse transcriptase" evidence="2">
    <location>
        <begin position="468"/>
        <end position="669"/>
    </location>
</feature>
<dbReference type="InterPro" id="IPR052055">
    <property type="entry name" value="Hepadnavirus_pol/RT"/>
</dbReference>
<comment type="caution">
    <text evidence="3">The sequence shown here is derived from an EMBL/GenBank/DDBJ whole genome shotgun (WGS) entry which is preliminary data.</text>
</comment>
<dbReference type="EMBL" id="CAJPWZ010001766">
    <property type="protein sequence ID" value="CAG2222672.1"/>
    <property type="molecule type" value="Genomic_DNA"/>
</dbReference>
<organism evidence="3 4">
    <name type="scientific">Mytilus edulis</name>
    <name type="common">Blue mussel</name>
    <dbReference type="NCBI Taxonomy" id="6550"/>
    <lineage>
        <taxon>Eukaryota</taxon>
        <taxon>Metazoa</taxon>
        <taxon>Spiralia</taxon>
        <taxon>Lophotrochozoa</taxon>
        <taxon>Mollusca</taxon>
        <taxon>Bivalvia</taxon>
        <taxon>Autobranchia</taxon>
        <taxon>Pteriomorphia</taxon>
        <taxon>Mytilida</taxon>
        <taxon>Mytiloidea</taxon>
        <taxon>Mytilidae</taxon>
        <taxon>Mytilinae</taxon>
        <taxon>Mytilus</taxon>
    </lineage>
</organism>
<dbReference type="InterPro" id="IPR043502">
    <property type="entry name" value="DNA/RNA_pol_sf"/>
</dbReference>
<dbReference type="Gene3D" id="3.10.10.10">
    <property type="entry name" value="HIV Type 1 Reverse Transcriptase, subunit A, domain 1"/>
    <property type="match status" value="1"/>
</dbReference>
<evidence type="ECO:0000313" key="3">
    <source>
        <dbReference type="EMBL" id="CAG2222672.1"/>
    </source>
</evidence>
<feature type="compositionally biased region" description="Basic residues" evidence="1">
    <location>
        <begin position="1"/>
        <end position="13"/>
    </location>
</feature>
<dbReference type="InterPro" id="IPR000477">
    <property type="entry name" value="RT_dom"/>
</dbReference>
<evidence type="ECO:0000313" key="4">
    <source>
        <dbReference type="Proteomes" id="UP000683360"/>
    </source>
</evidence>
<dbReference type="OrthoDB" id="10058284at2759"/>
<dbReference type="Gene3D" id="3.30.70.270">
    <property type="match status" value="1"/>
</dbReference>
<sequence length="929" mass="106385">MSGRGKGVRRKTRSSPYETQWDSNNPSNWTINKLKEELNKKGIRTPTGMSKQVLKQLYLENCFDGVTPLETQQTETVSDEINTDSSPESTLPITLAESVHQHRSSVSNGENENGGTDRNIAQCFAGLQETFKQLIYRDNYTHDTGRDREFNLQQWYNHAGIGNRSETSNRGNNTVLHGNTQEHASFISGPQVGNVSCGVRSDEYSNVDIISPSIQKQIIDGKDVNLASLLIPNYETPQVHSVAANGLELNISGKPDPRLNRKLTIQEFIKAFGKFKRVMSSVYPDRRAELDAYEDEIIDISNFYGDRFYDYHKLFSAKSAALLRERRIKVDWSKRDRDLLSLIVAGGNVNVCKICNLVDHTTAFCPMQTSMAYQDYPDKVSRQVDTTDKLGRKKIYHSGREVCNNFNTKLISHPDKKFVNYLCNGLEKGFDTMVSTTDLPTKECRNSLSARTQPDVVSELIEKEVFKGFLYGPFKDPPFQKYRVSPIGIAEGNILVKKRLILDLSSPHNDDKHLSINDLIDKQDCSMSYVRIDDAIDVILKFGRNSWLCKFDISDAFKNCPIIPSQWPLFCIKWEKMYYFYVRLTFGCRSSPKIFDHLSQALCHIAENNYKVNSILHLLDDFLTIDPPDADGERTMAIMMMIFKKLNIPIAKHKTIGPVKCLEYLGIILDSEKMEARLPLNKVDRICEFIKKLCRKKSCTKRELLQLLGHLNFASRVILPGRSFVSYLIGLSTTVNDLHHYVKLDKECRVDLEFWLLFLSSWNGVNMFYSRQFYSSYDMELFTDASSTKGFGGYFKGEWFYSSWPSNIAYPDKTFSMAFLELYPIVVSAILWGSQWTTKRILFWCDNEATVAIVKKGRSKCLQIMKLMRKLTWCACKYNFHFSAKHVPGYQNDISDALSRLQIDRFRKLAPSAAQHPMKCPSSSDVMWS</sequence>
<protein>
    <recommendedName>
        <fullName evidence="2">Reverse transcriptase domain-containing protein</fullName>
    </recommendedName>
</protein>
<keyword evidence="4" id="KW-1185">Reference proteome</keyword>
<feature type="region of interest" description="Disordered" evidence="1">
    <location>
        <begin position="1"/>
        <end position="28"/>
    </location>
</feature>
<dbReference type="InterPro" id="IPR043128">
    <property type="entry name" value="Rev_trsase/Diguanyl_cyclase"/>
</dbReference>
<feature type="compositionally biased region" description="Polar residues" evidence="1">
    <location>
        <begin position="14"/>
        <end position="28"/>
    </location>
</feature>
<dbReference type="PANTHER" id="PTHR33050:SF8">
    <property type="entry name" value="REVERSE TRANSCRIPTASE DOMAIN-CONTAINING PROTEIN"/>
    <property type="match status" value="1"/>
</dbReference>
<dbReference type="Pfam" id="PF00078">
    <property type="entry name" value="RVT_1"/>
    <property type="match status" value="1"/>
</dbReference>
<dbReference type="SUPFAM" id="SSF56672">
    <property type="entry name" value="DNA/RNA polymerases"/>
    <property type="match status" value="1"/>
</dbReference>
<evidence type="ECO:0000256" key="1">
    <source>
        <dbReference type="SAM" id="MobiDB-lite"/>
    </source>
</evidence>
<accession>A0A8S3SW32</accession>
<dbReference type="PROSITE" id="PS50878">
    <property type="entry name" value="RT_POL"/>
    <property type="match status" value="1"/>
</dbReference>
<dbReference type="PANTHER" id="PTHR33050">
    <property type="entry name" value="REVERSE TRANSCRIPTASE DOMAIN-CONTAINING PROTEIN"/>
    <property type="match status" value="1"/>
</dbReference>
<evidence type="ECO:0000259" key="2">
    <source>
        <dbReference type="PROSITE" id="PS50878"/>
    </source>
</evidence>
<dbReference type="CDD" id="cd09275">
    <property type="entry name" value="RNase_HI_RT_DIRS1"/>
    <property type="match status" value="1"/>
</dbReference>
<dbReference type="AlphaFoldDB" id="A0A8S3SW32"/>